<reference evidence="1" key="1">
    <citation type="submission" date="2020-05" db="EMBL/GenBank/DDBJ databases">
        <title>Complete genome sequence of Pseudomonas sp. Sm006.</title>
        <authorList>
            <person name="Takeuchi K."/>
            <person name="Someya N."/>
        </authorList>
    </citation>
    <scope>NUCLEOTIDE SEQUENCE</scope>
    <source>
        <strain evidence="1">Sm006</strain>
    </source>
</reference>
<evidence type="ECO:0000313" key="1">
    <source>
        <dbReference type="EMBL" id="BCD89298.1"/>
    </source>
</evidence>
<name>A0AAU7YA60_9PSED</name>
<dbReference type="EMBL" id="CP158373">
    <property type="protein sequence ID" value="XBY66641.1"/>
    <property type="molecule type" value="Genomic_DNA"/>
</dbReference>
<keyword evidence="3" id="KW-1185">Reference proteome</keyword>
<evidence type="ECO:0000313" key="3">
    <source>
        <dbReference type="Proteomes" id="UP001064896"/>
    </source>
</evidence>
<evidence type="ECO:0000313" key="2">
    <source>
        <dbReference type="EMBL" id="XBY66641.1"/>
    </source>
</evidence>
<reference evidence="2" key="2">
    <citation type="submission" date="2023-08" db="EMBL/GenBank/DDBJ databases">
        <title>Increased levels of nutrients transform a symbiont into a lethal pathobiont.</title>
        <authorList>
            <person name="Lachnit T."/>
            <person name="Ulrich L."/>
            <person name="Willmer F.M."/>
            <person name="Hasenbein T."/>
            <person name="Steiner L.X."/>
            <person name="Wolters M."/>
            <person name="Herbst E.M."/>
            <person name="Deines P."/>
        </authorList>
    </citation>
    <scope>NUCLEOTIDE SEQUENCE</scope>
    <source>
        <strain evidence="2">T3</strain>
    </source>
</reference>
<gene>
    <name evidence="2" type="ORF">ABS648_13020</name>
    <name evidence="1" type="ORF">PSm6_57050</name>
</gene>
<dbReference type="EMBL" id="AP023081">
    <property type="protein sequence ID" value="BCD89298.1"/>
    <property type="molecule type" value="Genomic_DNA"/>
</dbReference>
<organism evidence="2">
    <name type="scientific">Pseudomonas solani</name>
    <dbReference type="NCBI Taxonomy" id="2731552"/>
    <lineage>
        <taxon>Bacteria</taxon>
        <taxon>Pseudomonadati</taxon>
        <taxon>Pseudomonadota</taxon>
        <taxon>Gammaproteobacteria</taxon>
        <taxon>Pseudomonadales</taxon>
        <taxon>Pseudomonadaceae</taxon>
        <taxon>Pseudomonas</taxon>
    </lineage>
</organism>
<proteinExistence type="predicted"/>
<dbReference type="Proteomes" id="UP001064896">
    <property type="component" value="Chromosome"/>
</dbReference>
<protein>
    <submittedName>
        <fullName evidence="2">Uncharacterized protein</fullName>
    </submittedName>
</protein>
<dbReference type="AlphaFoldDB" id="A0AAU7YA60"/>
<sequence length="211" mass="23731">MVPGYFEKLLSIANDPQRGWANRLAATRMAIRKAAQQHDLQQGKLWDQRRRMREHLPFTRHTLKELEAAQHAHLASYQALLRSTGQLLIANEPQVLDELETPRLLDLLGVNPTHRRRIPRNVERLLCVVVLQGLEDSARQFSGRQLAAPRSGPLARAFNEVMVCTTLHTLRNTPGKIGRQAGTPPQRRSECAAPVLTVYNADGSSRVYPLG</sequence>
<accession>A0AAU7YA60</accession>
<dbReference type="RefSeq" id="WP_021220021.1">
    <property type="nucleotide sequence ID" value="NZ_AP023081.1"/>
</dbReference>